<keyword evidence="8" id="KW-1185">Reference proteome</keyword>
<dbReference type="SUPFAM" id="SSF55594">
    <property type="entry name" value="HPr-like"/>
    <property type="match status" value="1"/>
</dbReference>
<comment type="caution">
    <text evidence="7">The sequence shown here is derived from an EMBL/GenBank/DDBJ whole genome shotgun (WGS) entry which is preliminary data.</text>
</comment>
<dbReference type="PRINTS" id="PR00107">
    <property type="entry name" value="PHOSPHOCPHPR"/>
</dbReference>
<dbReference type="InterPro" id="IPR000032">
    <property type="entry name" value="HPr-like"/>
</dbReference>
<dbReference type="CDD" id="cd00367">
    <property type="entry name" value="PTS-HPr_like"/>
    <property type="match status" value="1"/>
</dbReference>
<protein>
    <recommendedName>
        <fullName evidence="2">Phosphocarrier protein HPr</fullName>
    </recommendedName>
    <alternativeName>
        <fullName evidence="5">Histidine-containing protein</fullName>
    </alternativeName>
</protein>
<evidence type="ECO:0000313" key="8">
    <source>
        <dbReference type="Proteomes" id="UP000652477"/>
    </source>
</evidence>
<sequence>MYAKEVEIVNPTGLHARPASQLVKRAERYKSNLQIIKGERIVNPKSIFNILAAGMGKGLTITVCAEGEDEKEAVEDLCTFISELKE</sequence>
<keyword evidence="4" id="KW-0762">Sugar transport</keyword>
<evidence type="ECO:0000256" key="4">
    <source>
        <dbReference type="ARBA" id="ARBA00022597"/>
    </source>
</evidence>
<dbReference type="PROSITE" id="PS51350">
    <property type="entry name" value="PTS_HPR_DOM"/>
    <property type="match status" value="1"/>
</dbReference>
<gene>
    <name evidence="7" type="ORF">H8S37_11645</name>
</gene>
<dbReference type="InterPro" id="IPR001020">
    <property type="entry name" value="PTS_HPr_His_P_site"/>
</dbReference>
<evidence type="ECO:0000313" key="7">
    <source>
        <dbReference type="EMBL" id="MBC5689573.1"/>
    </source>
</evidence>
<proteinExistence type="predicted"/>
<evidence type="ECO:0000256" key="3">
    <source>
        <dbReference type="ARBA" id="ARBA00022448"/>
    </source>
</evidence>
<dbReference type="Pfam" id="PF00381">
    <property type="entry name" value="PTS-HPr"/>
    <property type="match status" value="1"/>
</dbReference>
<dbReference type="PANTHER" id="PTHR33705">
    <property type="entry name" value="PHOSPHOCARRIER PROTEIN HPR"/>
    <property type="match status" value="1"/>
</dbReference>
<organism evidence="7 8">
    <name type="scientific">Mediterraneibacter hominis</name>
    <dbReference type="NCBI Taxonomy" id="2763054"/>
    <lineage>
        <taxon>Bacteria</taxon>
        <taxon>Bacillati</taxon>
        <taxon>Bacillota</taxon>
        <taxon>Clostridia</taxon>
        <taxon>Lachnospirales</taxon>
        <taxon>Lachnospiraceae</taxon>
        <taxon>Mediterraneibacter</taxon>
    </lineage>
</organism>
<dbReference type="InterPro" id="IPR035895">
    <property type="entry name" value="HPr-like_sf"/>
</dbReference>
<dbReference type="EMBL" id="JACOPF010000002">
    <property type="protein sequence ID" value="MBC5689573.1"/>
    <property type="molecule type" value="Genomic_DNA"/>
</dbReference>
<evidence type="ECO:0000256" key="5">
    <source>
        <dbReference type="ARBA" id="ARBA00033055"/>
    </source>
</evidence>
<reference evidence="7" key="1">
    <citation type="submission" date="2020-08" db="EMBL/GenBank/DDBJ databases">
        <title>Genome public.</title>
        <authorList>
            <person name="Liu C."/>
            <person name="Sun Q."/>
        </authorList>
    </citation>
    <scope>NUCLEOTIDE SEQUENCE</scope>
    <source>
        <strain evidence="7">NSJ-55</strain>
    </source>
</reference>
<keyword evidence="3" id="KW-0813">Transport</keyword>
<evidence type="ECO:0000259" key="6">
    <source>
        <dbReference type="PROSITE" id="PS51350"/>
    </source>
</evidence>
<dbReference type="Proteomes" id="UP000652477">
    <property type="component" value="Unassembled WGS sequence"/>
</dbReference>
<dbReference type="AlphaFoldDB" id="A0A923LJQ5"/>
<dbReference type="InterPro" id="IPR050399">
    <property type="entry name" value="HPr"/>
</dbReference>
<dbReference type="NCBIfam" id="TIGR01003">
    <property type="entry name" value="PTS_HPr_family"/>
    <property type="match status" value="1"/>
</dbReference>
<dbReference type="PANTHER" id="PTHR33705:SF1">
    <property type="entry name" value="PHOSPHOCARRIER PROTEIN HPR"/>
    <property type="match status" value="1"/>
</dbReference>
<feature type="domain" description="HPr" evidence="6">
    <location>
        <begin position="1"/>
        <end position="86"/>
    </location>
</feature>
<accession>A0A923LJQ5</accession>
<name>A0A923LJQ5_9FIRM</name>
<comment type="function">
    <text evidence="1">General (non sugar-specific) component of the phosphoenolpyruvate-dependent sugar phosphotransferase system (sugar PTS). This major carbohydrate active-transport system catalyzes the phosphorylation of incoming sugar substrates concomitantly with their translocation across the cell membrane. The phosphoryl group from phosphoenolpyruvate (PEP) is transferred to the phosphoryl carrier protein HPr by enzyme I. Phospho-HPr then transfers it to the PTS EIIA domain.</text>
</comment>
<dbReference type="PROSITE" id="PS00369">
    <property type="entry name" value="PTS_HPR_HIS"/>
    <property type="match status" value="1"/>
</dbReference>
<dbReference type="RefSeq" id="WP_186876237.1">
    <property type="nucleotide sequence ID" value="NZ_JACOPF010000002.1"/>
</dbReference>
<dbReference type="Gene3D" id="3.30.1340.10">
    <property type="entry name" value="HPr-like"/>
    <property type="match status" value="1"/>
</dbReference>
<evidence type="ECO:0000256" key="1">
    <source>
        <dbReference type="ARBA" id="ARBA00003681"/>
    </source>
</evidence>
<evidence type="ECO:0000256" key="2">
    <source>
        <dbReference type="ARBA" id="ARBA00020422"/>
    </source>
</evidence>